<dbReference type="EMBL" id="CR450686">
    <property type="status" value="NOT_ANNOTATED_CDS"/>
    <property type="molecule type" value="Genomic_DNA"/>
</dbReference>
<keyword evidence="1" id="KW-0472">Membrane</keyword>
<organism evidence="4">
    <name type="scientific">Danio rerio</name>
    <name type="common">Zebrafish</name>
    <name type="synonym">Brachydanio rerio</name>
    <dbReference type="NCBI Taxonomy" id="7955"/>
    <lineage>
        <taxon>Eukaryota</taxon>
        <taxon>Metazoa</taxon>
        <taxon>Chordata</taxon>
        <taxon>Craniata</taxon>
        <taxon>Vertebrata</taxon>
        <taxon>Euteleostomi</taxon>
        <taxon>Actinopterygii</taxon>
        <taxon>Neopterygii</taxon>
        <taxon>Teleostei</taxon>
        <taxon>Ostariophysi</taxon>
        <taxon>Cypriniformes</taxon>
        <taxon>Danionidae</taxon>
        <taxon>Danioninae</taxon>
        <taxon>Danio</taxon>
    </lineage>
</organism>
<evidence type="ECO:0000313" key="4">
    <source>
        <dbReference type="Ensembl" id="ENSDARP00000134508"/>
    </source>
</evidence>
<dbReference type="Ensembl" id="ENSDART00000161461.2">
    <property type="protein sequence ID" value="ENSDARP00000134508.1"/>
    <property type="gene ID" value="ENSDARG00000099577.2"/>
</dbReference>
<dbReference type="Proteomes" id="UP000000437">
    <property type="component" value="Chromosome 22"/>
</dbReference>
<dbReference type="ZFIN" id="ZDB-GENE-141216-134">
    <property type="gene designation" value="si:dkey-182g1.10"/>
</dbReference>
<accession>A0A0R4IFS8</accession>
<dbReference type="InterPro" id="IPR013106">
    <property type="entry name" value="Ig_V-set"/>
</dbReference>
<sequence>MCRNMKKLILAVLVLFLANGVFGFETNGVKSVLVMEGDSVPLYTCQKDTQKYETILWTYGSEDAVIAFFSRGKPFSFPDGNERFKDRLEIDLNTGSLTIRNIRTNHSGVYKVDMTSTSGSPYIRRFNVTVSAVFDPDADKIIQKVVSEGGSITLNTDVQVQKDVLILWRFAGTKPGVYSRNSMTTICKIDGEASEEFFDHGENEKFKNRLDMDKPTGSLIIKDIRLEHSGFYKLQISNNTLTRHRTFNVTVSAVTKSCLQGTWMTVAIVFMVSFVIMVVIVVVIQRNVWFSKGSTPSPVKYARPDERE</sequence>
<dbReference type="InterPro" id="IPR036179">
    <property type="entry name" value="Ig-like_dom_sf"/>
</dbReference>
<keyword evidence="1" id="KW-0812">Transmembrane</keyword>
<feature type="chain" id="PRO_5044546630" evidence="2">
    <location>
        <begin position="24"/>
        <end position="308"/>
    </location>
</feature>
<dbReference type="AGR" id="ZFIN:ZDB-GENE-141216-134"/>
<feature type="signal peptide" evidence="2">
    <location>
        <begin position="1"/>
        <end position="23"/>
    </location>
</feature>
<dbReference type="InterPro" id="IPR003599">
    <property type="entry name" value="Ig_sub"/>
</dbReference>
<feature type="transmembrane region" description="Helical" evidence="1">
    <location>
        <begin position="263"/>
        <end position="284"/>
    </location>
</feature>
<gene>
    <name evidence="4 6 7" type="primary">si:dkey-182g1.10</name>
</gene>
<dbReference type="Pfam" id="PF07686">
    <property type="entry name" value="V-set"/>
    <property type="match status" value="1"/>
</dbReference>
<evidence type="ECO:0000313" key="7">
    <source>
        <dbReference type="ZFIN" id="ZDB-GENE-141216-134"/>
    </source>
</evidence>
<reference evidence="6" key="3">
    <citation type="submission" date="2025-04" db="UniProtKB">
        <authorList>
            <consortium name="RefSeq"/>
        </authorList>
    </citation>
    <scope>IDENTIFICATION</scope>
    <source>
        <strain evidence="6">Tuebingen</strain>
    </source>
</reference>
<evidence type="ECO:0000256" key="1">
    <source>
        <dbReference type="SAM" id="Phobius"/>
    </source>
</evidence>
<dbReference type="RefSeq" id="XP_005161714.1">
    <property type="nucleotide sequence ID" value="XM_005161657.5"/>
</dbReference>
<keyword evidence="2" id="KW-0732">Signal</keyword>
<dbReference type="AlphaFoldDB" id="A0A0R4IFS8"/>
<accession>A0A8M2B8I4</accession>
<dbReference type="Bgee" id="ENSDARG00000099577">
    <property type="expression patterns" value="Expressed in swim bladder and 16 other cell types or tissues"/>
</dbReference>
<evidence type="ECO:0000259" key="3">
    <source>
        <dbReference type="SMART" id="SM00409"/>
    </source>
</evidence>
<feature type="domain" description="Immunoglobulin" evidence="3">
    <location>
        <begin position="141"/>
        <end position="252"/>
    </location>
</feature>
<dbReference type="GeneTree" id="ENSGT01050000244806"/>
<proteinExistence type="predicted"/>
<dbReference type="Gene3D" id="2.60.40.10">
    <property type="entry name" value="Immunoglobulins"/>
    <property type="match status" value="2"/>
</dbReference>
<evidence type="ECO:0000256" key="2">
    <source>
        <dbReference type="SAM" id="SignalP"/>
    </source>
</evidence>
<dbReference type="PANTHER" id="PTHR21063:SF4">
    <property type="entry name" value="CD48 ANTIGEN-RELATED"/>
    <property type="match status" value="1"/>
</dbReference>
<evidence type="ECO:0000313" key="5">
    <source>
        <dbReference type="Proteomes" id="UP000000437"/>
    </source>
</evidence>
<evidence type="ECO:0000313" key="6">
    <source>
        <dbReference type="RefSeq" id="XP_005161714.1"/>
    </source>
</evidence>
<dbReference type="SMR" id="A0A0R4IFS8"/>
<keyword evidence="1" id="KW-1133">Transmembrane helix</keyword>
<name>A0A0R4IFS8_DANRE</name>
<dbReference type="OrthoDB" id="8818799at2759"/>
<feature type="domain" description="Immunoglobulin" evidence="3">
    <location>
        <begin position="29"/>
        <end position="131"/>
    </location>
</feature>
<reference evidence="4 5" key="1">
    <citation type="journal article" date="2013" name="Nature">
        <title>The zebrafish reference genome sequence and its relationship to the human genome.</title>
        <authorList>
            <consortium name="Genome Reference Consortium Zebrafish"/>
            <person name="Howe K."/>
            <person name="Clark M.D."/>
            <person name="Torroja C.F."/>
            <person name="Torrance J."/>
            <person name="Berthelot C."/>
            <person name="Muffato M."/>
            <person name="Collins J.E."/>
            <person name="Humphray S."/>
            <person name="McLaren K."/>
            <person name="Matthews L."/>
            <person name="McLaren S."/>
            <person name="Sealy I."/>
            <person name="Caccamo M."/>
            <person name="Churcher C."/>
            <person name="Scott C."/>
            <person name="Barrett J.C."/>
            <person name="Koch R."/>
            <person name="Rauch G.J."/>
            <person name="White S."/>
            <person name="Chow W."/>
            <person name="Kilian B."/>
            <person name="Quintais L.T."/>
            <person name="Guerra-Assuncao J.A."/>
            <person name="Zhou Y."/>
            <person name="Gu Y."/>
            <person name="Yen J."/>
            <person name="Vogel J.H."/>
            <person name="Eyre T."/>
            <person name="Redmond S."/>
            <person name="Banerjee R."/>
            <person name="Chi J."/>
            <person name="Fu B."/>
            <person name="Langley E."/>
            <person name="Maguire S.F."/>
            <person name="Laird G.K."/>
            <person name="Lloyd D."/>
            <person name="Kenyon E."/>
            <person name="Donaldson S."/>
            <person name="Sehra H."/>
            <person name="Almeida-King J."/>
            <person name="Loveland J."/>
            <person name="Trevanion S."/>
            <person name="Jones M."/>
            <person name="Quail M."/>
            <person name="Willey D."/>
            <person name="Hunt A."/>
            <person name="Burton J."/>
            <person name="Sims S."/>
            <person name="McLay K."/>
            <person name="Plumb B."/>
            <person name="Davis J."/>
            <person name="Clee C."/>
            <person name="Oliver K."/>
            <person name="Clark R."/>
            <person name="Riddle C."/>
            <person name="Elliot D."/>
            <person name="Eliott D."/>
            <person name="Threadgold G."/>
            <person name="Harden G."/>
            <person name="Ware D."/>
            <person name="Begum S."/>
            <person name="Mortimore B."/>
            <person name="Mortimer B."/>
            <person name="Kerry G."/>
            <person name="Heath P."/>
            <person name="Phillimore B."/>
            <person name="Tracey A."/>
            <person name="Corby N."/>
            <person name="Dunn M."/>
            <person name="Johnson C."/>
            <person name="Wood J."/>
            <person name="Clark S."/>
            <person name="Pelan S."/>
            <person name="Griffiths G."/>
            <person name="Smith M."/>
            <person name="Glithero R."/>
            <person name="Howden P."/>
            <person name="Barker N."/>
            <person name="Lloyd C."/>
            <person name="Stevens C."/>
            <person name="Harley J."/>
            <person name="Holt K."/>
            <person name="Panagiotidis G."/>
            <person name="Lovell J."/>
            <person name="Beasley H."/>
            <person name="Henderson C."/>
            <person name="Gordon D."/>
            <person name="Auger K."/>
            <person name="Wright D."/>
            <person name="Collins J."/>
            <person name="Raisen C."/>
            <person name="Dyer L."/>
            <person name="Leung K."/>
            <person name="Robertson L."/>
            <person name="Ambridge K."/>
            <person name="Leongamornlert D."/>
            <person name="McGuire S."/>
            <person name="Gilderthorp R."/>
            <person name="Griffiths C."/>
            <person name="Manthravadi D."/>
            <person name="Nichol S."/>
            <person name="Barker G."/>
            <person name="Whitehead S."/>
            <person name="Kay M."/>
            <person name="Brown J."/>
            <person name="Murnane C."/>
            <person name="Gray E."/>
            <person name="Humphries M."/>
            <person name="Sycamore N."/>
            <person name="Barker D."/>
            <person name="Saunders D."/>
            <person name="Wallis J."/>
            <person name="Babbage A."/>
            <person name="Hammond S."/>
            <person name="Mashreghi-Mohammadi M."/>
            <person name="Barr L."/>
            <person name="Martin S."/>
            <person name="Wray P."/>
            <person name="Ellington A."/>
            <person name="Matthews N."/>
            <person name="Ellwood M."/>
            <person name="Woodmansey R."/>
            <person name="Clark G."/>
            <person name="Cooper J."/>
            <person name="Cooper J."/>
            <person name="Tromans A."/>
            <person name="Grafham D."/>
            <person name="Skuce C."/>
            <person name="Pandian R."/>
            <person name="Andrews R."/>
            <person name="Harrison E."/>
            <person name="Kimberley A."/>
            <person name="Garnett J."/>
            <person name="Fosker N."/>
            <person name="Hall R."/>
            <person name="Garner P."/>
            <person name="Kelly D."/>
            <person name="Bird C."/>
            <person name="Palmer S."/>
            <person name="Gehring I."/>
            <person name="Berger A."/>
            <person name="Dooley C.M."/>
            <person name="Ersan-Urun Z."/>
            <person name="Eser C."/>
            <person name="Geiger H."/>
            <person name="Geisler M."/>
            <person name="Karotki L."/>
            <person name="Kirn A."/>
            <person name="Konantz J."/>
            <person name="Konantz M."/>
            <person name="Oberlander M."/>
            <person name="Rudolph-Geiger S."/>
            <person name="Teucke M."/>
            <person name="Lanz C."/>
            <person name="Raddatz G."/>
            <person name="Osoegawa K."/>
            <person name="Zhu B."/>
            <person name="Rapp A."/>
            <person name="Widaa S."/>
            <person name="Langford C."/>
            <person name="Yang F."/>
            <person name="Schuster S.C."/>
            <person name="Carter N.P."/>
            <person name="Harrow J."/>
            <person name="Ning Z."/>
            <person name="Herrero J."/>
            <person name="Searle S.M."/>
            <person name="Enright A."/>
            <person name="Geisler R."/>
            <person name="Plasterk R.H."/>
            <person name="Lee C."/>
            <person name="Westerfield M."/>
            <person name="de Jong P.J."/>
            <person name="Zon L.I."/>
            <person name="Postlethwait J.H."/>
            <person name="Nusslein-Volhard C."/>
            <person name="Hubbard T.J."/>
            <person name="Roest Crollius H."/>
            <person name="Rogers J."/>
            <person name="Stemple D.L."/>
        </authorList>
    </citation>
    <scope>NUCLEOTIDE SEQUENCE [LARGE SCALE GENOMIC DNA]</scope>
    <source>
        <strain evidence="4">Tuebingen</strain>
    </source>
</reference>
<reference evidence="4" key="2">
    <citation type="submission" date="2015-11" db="UniProtKB">
        <authorList>
            <consortium name="Ensembl"/>
        </authorList>
    </citation>
    <scope>IDENTIFICATION</scope>
    <source>
        <strain evidence="4">Tuebingen</strain>
    </source>
</reference>
<dbReference type="GeneID" id="101886233"/>
<dbReference type="SMART" id="SM00409">
    <property type="entry name" value="IG"/>
    <property type="match status" value="2"/>
</dbReference>
<protein>
    <submittedName>
        <fullName evidence="4 6">Si:dkey-182g1.10</fullName>
    </submittedName>
</protein>
<dbReference type="SUPFAM" id="SSF48726">
    <property type="entry name" value="Immunoglobulin"/>
    <property type="match status" value="2"/>
</dbReference>
<dbReference type="InterPro" id="IPR013783">
    <property type="entry name" value="Ig-like_fold"/>
</dbReference>
<dbReference type="PANTHER" id="PTHR21063">
    <property type="entry name" value="LFA-3"/>
    <property type="match status" value="1"/>
</dbReference>
<dbReference type="KEGG" id="dre:101886233"/>
<keyword evidence="5" id="KW-1185">Reference proteome</keyword>